<dbReference type="AlphaFoldDB" id="A0AAE4Z9K5"/>
<sequence>MNDSGTTTARAVRPIARRRRAHALVLSLAMLTAHACTEAPLPGIDAKFRGGPRGQGVYAPSGPAGRGVIEWSFETEGPVRASALVDSELVYIGSGDGNFYAIDRGTGHERWRFSAAGPIHSSAAARGDLVYFGDRSNAFYALDRRDGRLRWKVETGSDHPWAWGDEGWDYITSSPVVAGDQVIVGSGDGNVYAFDAETGAERWRVATGGRVRSSAAVADGNAYVGSADGFLYAIDLESGETRWRFATEGVDLSSAEFGFDRKTIQSSPAVADGTVLFGSRDGKFYAVDVASGELRWRYDNGMPWVVSSPAVFDSMAIVGSSDGLYVHALSLATGAEVWRFVTGNRVFASPALASDIAYVGNHAGRFLALDADSGALSWELRLNAAITSSAVVASGRIYVGCDDGGVYAVRLEAGPPPRRAVYWDEEREGWNTLAGHERVRDYFGSFGYEVVDRFQLSSFMQASIEDGAPSVIVFAMDDLPATVAPLPSDTVLARRYLDAGGKIVWLGLPPLMVARNAEGRITGVDRGRPAALLDIDLDGYNVDRYGAFPTHEGRRWGLADWWVGVSGIEAPGVTTVLALDEKGDASAWVKAYGGPPGSGFVFVWGTFEPLPRDRYEGVRRVAEYGIGIAADHR</sequence>
<dbReference type="Gene3D" id="2.130.10.10">
    <property type="entry name" value="YVTN repeat-like/Quinoprotein amine dehydrogenase"/>
    <property type="match status" value="2"/>
</dbReference>
<feature type="domain" description="Pyrrolo-quinoline quinone repeat" evidence="2">
    <location>
        <begin position="171"/>
        <end position="299"/>
    </location>
</feature>
<evidence type="ECO:0000256" key="1">
    <source>
        <dbReference type="SAM" id="SignalP"/>
    </source>
</evidence>
<dbReference type="SMART" id="SM00564">
    <property type="entry name" value="PQQ"/>
    <property type="match status" value="8"/>
</dbReference>
<dbReference type="Pfam" id="PF13360">
    <property type="entry name" value="PQQ_2"/>
    <property type="match status" value="2"/>
</dbReference>
<keyword evidence="1" id="KW-0732">Signal</keyword>
<dbReference type="EMBL" id="JAACAK010000114">
    <property type="protein sequence ID" value="NIR76163.1"/>
    <property type="molecule type" value="Genomic_DNA"/>
</dbReference>
<evidence type="ECO:0000313" key="4">
    <source>
        <dbReference type="Proteomes" id="UP000702544"/>
    </source>
</evidence>
<gene>
    <name evidence="3" type="ORF">GWO12_13795</name>
</gene>
<accession>A0AAE4Z9K5</accession>
<proteinExistence type="predicted"/>
<evidence type="ECO:0000259" key="2">
    <source>
        <dbReference type="Pfam" id="PF13360"/>
    </source>
</evidence>
<dbReference type="Gene3D" id="2.40.128.630">
    <property type="match status" value="1"/>
</dbReference>
<dbReference type="InterPro" id="IPR018391">
    <property type="entry name" value="PQQ_b-propeller_rpt"/>
</dbReference>
<feature type="domain" description="Pyrrolo-quinoline quinone repeat" evidence="2">
    <location>
        <begin position="67"/>
        <end position="156"/>
    </location>
</feature>
<evidence type="ECO:0000313" key="3">
    <source>
        <dbReference type="EMBL" id="NIR76163.1"/>
    </source>
</evidence>
<dbReference type="InterPro" id="IPR015943">
    <property type="entry name" value="WD40/YVTN_repeat-like_dom_sf"/>
</dbReference>
<dbReference type="InterPro" id="IPR011047">
    <property type="entry name" value="Quinoprotein_ADH-like_sf"/>
</dbReference>
<protein>
    <submittedName>
        <fullName evidence="3">PQQ-binding-like beta-propeller repeat protein</fullName>
    </submittedName>
</protein>
<name>A0AAE4Z9K5_9BACT</name>
<dbReference type="PANTHER" id="PTHR34512">
    <property type="entry name" value="CELL SURFACE PROTEIN"/>
    <property type="match status" value="1"/>
</dbReference>
<dbReference type="Proteomes" id="UP000702544">
    <property type="component" value="Unassembled WGS sequence"/>
</dbReference>
<feature type="signal peptide" evidence="1">
    <location>
        <begin position="1"/>
        <end position="35"/>
    </location>
</feature>
<dbReference type="InterPro" id="IPR002372">
    <property type="entry name" value="PQQ_rpt_dom"/>
</dbReference>
<comment type="caution">
    <text evidence="3">The sequence shown here is derived from an EMBL/GenBank/DDBJ whole genome shotgun (WGS) entry which is preliminary data.</text>
</comment>
<organism evidence="3 4">
    <name type="scientific">Candidatus Kutchimonas denitrificans</name>
    <dbReference type="NCBI Taxonomy" id="3056748"/>
    <lineage>
        <taxon>Bacteria</taxon>
        <taxon>Pseudomonadati</taxon>
        <taxon>Gemmatimonadota</taxon>
        <taxon>Gemmatimonadia</taxon>
        <taxon>Candidatus Palauibacterales</taxon>
        <taxon>Candidatus Palauibacteraceae</taxon>
        <taxon>Candidatus Kutchimonas</taxon>
    </lineage>
</organism>
<reference evidence="3 4" key="1">
    <citation type="submission" date="2020-01" db="EMBL/GenBank/DDBJ databases">
        <title>Genomes assembled from Gulf of Kutch pelagic sediment metagenomes.</title>
        <authorList>
            <person name="Chandrashekar M."/>
            <person name="Mahajan M.S."/>
            <person name="Dave K.J."/>
            <person name="Vatsa P."/>
            <person name="Nathani N.M."/>
        </authorList>
    </citation>
    <scope>NUCLEOTIDE SEQUENCE [LARGE SCALE GENOMIC DNA]</scope>
    <source>
        <strain evidence="3">KS3-K002</strain>
    </source>
</reference>
<dbReference type="SUPFAM" id="SSF50998">
    <property type="entry name" value="Quinoprotein alcohol dehydrogenase-like"/>
    <property type="match status" value="3"/>
</dbReference>
<dbReference type="PANTHER" id="PTHR34512:SF30">
    <property type="entry name" value="OUTER MEMBRANE PROTEIN ASSEMBLY FACTOR BAMB"/>
    <property type="match status" value="1"/>
</dbReference>
<feature type="chain" id="PRO_5042148658" evidence="1">
    <location>
        <begin position="36"/>
        <end position="633"/>
    </location>
</feature>